<gene>
    <name evidence="9" type="ORF">E4L98_04105</name>
</gene>
<organism evidence="9 10">
    <name type="scientific">Duganella callida</name>
    <dbReference type="NCBI Taxonomy" id="2561932"/>
    <lineage>
        <taxon>Bacteria</taxon>
        <taxon>Pseudomonadati</taxon>
        <taxon>Pseudomonadota</taxon>
        <taxon>Betaproteobacteria</taxon>
        <taxon>Burkholderiales</taxon>
        <taxon>Oxalobacteraceae</taxon>
        <taxon>Telluria group</taxon>
        <taxon>Duganella</taxon>
    </lineage>
</organism>
<evidence type="ECO:0000259" key="7">
    <source>
        <dbReference type="Pfam" id="PF16355"/>
    </source>
</evidence>
<sequence length="800" mass="88487">MPALAQTQTQAATAAGRLNYLFNFGWKFYLGDVPDASAAAFDDSAWRALDLPHDFQIEQPWDKSAGEARGFKAMGVGWYRKHFKADAAWQGRKVLLDFEGLMLFGEVWLNGQKVVDIDYGYLGAEADVSKILNYGGDNVVAVRASTGKTWQQRWYTGGGLFRDVYLVVKETVAIARNGVFIRTPQVSEQRAEVAVQVELDGISNQSLDVTLLTVIYGPDGARLAETRTRAPQGIRLATVEAALPAIGIKAPKLWSCETPHLYTADISLLKDGKLVDRVSEQFGIRTVEFSRESGFKLNGRKVFLQGIANHHDLGALGAAVYERAIERLFLQLKAFGFNHVRTSHNPYSKSFMRLADKHGILVVDELTDKWSEREYWPGQKPFSQLWYRMIPEWIKRDRNHPSVIMWSLGNELQMREDYAGFPTGDWGVTTYKLLDTLVKRYDATRKTTVAMFPSRANGGVRGTPEFNTKLIPPELSLVTEVASFNYQFPAYQAYLQYAPHLIIYQSEAATSTLTGAYFGMDKDKMVGLAYWGAVEYWGESNGWPKKGWNFSYFSHALEPFPQAYLVKSAFSDMPLVRIGVVDGVGEQLEWNDVQVGKVSVSSHWNRASGSQLNLFTYTNADEVELLVNGVTVGTQQNPRNDPARRNIIYWKSVAYGNGGQVVAVARTQGREVARHELQTTGKAAALSIEVEASDWQAGGMDLKYLKIRAVDGQGHPVPTAAGDVTVEVSGDASLLALDNGDHSTNELFTGKRTTLHNGFALAILRSGMAPGVVNVKVSAPGLASAVKVLRTDRSPPLALA</sequence>
<evidence type="ECO:0000259" key="5">
    <source>
        <dbReference type="Pfam" id="PF02836"/>
    </source>
</evidence>
<dbReference type="Gene3D" id="2.60.120.260">
    <property type="entry name" value="Galactose-binding domain-like"/>
    <property type="match status" value="1"/>
</dbReference>
<evidence type="ECO:0000256" key="3">
    <source>
        <dbReference type="ARBA" id="ARBA00023295"/>
    </source>
</evidence>
<dbReference type="OrthoDB" id="53299at2"/>
<dbReference type="InterPro" id="IPR008979">
    <property type="entry name" value="Galactose-bd-like_sf"/>
</dbReference>
<evidence type="ECO:0000259" key="8">
    <source>
        <dbReference type="Pfam" id="PF18565"/>
    </source>
</evidence>
<dbReference type="AlphaFoldDB" id="A0A4Y9SS77"/>
<feature type="domain" description="DUF4982" evidence="7">
    <location>
        <begin position="609"/>
        <end position="673"/>
    </location>
</feature>
<evidence type="ECO:0000313" key="10">
    <source>
        <dbReference type="Proteomes" id="UP000297729"/>
    </source>
</evidence>
<feature type="domain" description="Glycoside hydrolase family 2 immunoglobulin-like beta-sandwich" evidence="4">
    <location>
        <begin position="179"/>
        <end position="285"/>
    </location>
</feature>
<comment type="similarity">
    <text evidence="1">Belongs to the glycosyl hydrolase 2 family.</text>
</comment>
<evidence type="ECO:0000259" key="4">
    <source>
        <dbReference type="Pfam" id="PF00703"/>
    </source>
</evidence>
<dbReference type="InterPro" id="IPR036156">
    <property type="entry name" value="Beta-gal/glucu_dom_sf"/>
</dbReference>
<dbReference type="Gene3D" id="3.20.20.80">
    <property type="entry name" value="Glycosidases"/>
    <property type="match status" value="1"/>
</dbReference>
<reference evidence="9 10" key="1">
    <citation type="submission" date="2019-03" db="EMBL/GenBank/DDBJ databases">
        <title>Draft Genome Sequence of Duganella callidus sp. nov., a Novel Duganella Species Isolated from Cultivated Soil.</title>
        <authorList>
            <person name="Raths R."/>
            <person name="Peta V."/>
            <person name="Bucking H."/>
        </authorList>
    </citation>
    <scope>NUCLEOTIDE SEQUENCE [LARGE SCALE GENOMIC DNA]</scope>
    <source>
        <strain evidence="9 10">DN04</strain>
    </source>
</reference>
<dbReference type="PROSITE" id="PS00608">
    <property type="entry name" value="GLYCOSYL_HYDROL_F2_2"/>
    <property type="match status" value="1"/>
</dbReference>
<dbReference type="InterPro" id="IPR013783">
    <property type="entry name" value="Ig-like_fold"/>
</dbReference>
<dbReference type="InterPro" id="IPR006104">
    <property type="entry name" value="Glyco_hydro_2_N"/>
</dbReference>
<dbReference type="EMBL" id="SPVG01000037">
    <property type="protein sequence ID" value="TFW29298.1"/>
    <property type="molecule type" value="Genomic_DNA"/>
</dbReference>
<dbReference type="PANTHER" id="PTHR42732">
    <property type="entry name" value="BETA-GALACTOSIDASE"/>
    <property type="match status" value="1"/>
</dbReference>
<evidence type="ECO:0000259" key="6">
    <source>
        <dbReference type="Pfam" id="PF02837"/>
    </source>
</evidence>
<dbReference type="SUPFAM" id="SSF51445">
    <property type="entry name" value="(Trans)glycosidases"/>
    <property type="match status" value="1"/>
</dbReference>
<evidence type="ECO:0000256" key="1">
    <source>
        <dbReference type="ARBA" id="ARBA00007401"/>
    </source>
</evidence>
<keyword evidence="3" id="KW-0326">Glycosidase</keyword>
<accession>A0A4Y9SS77</accession>
<dbReference type="Pfam" id="PF16355">
    <property type="entry name" value="DUF4982"/>
    <property type="match status" value="1"/>
</dbReference>
<dbReference type="Pfam" id="PF00703">
    <property type="entry name" value="Glyco_hydro_2"/>
    <property type="match status" value="1"/>
</dbReference>
<feature type="domain" description="Glycoside hydrolase family 2 catalytic" evidence="5">
    <location>
        <begin position="292"/>
        <end position="419"/>
    </location>
</feature>
<comment type="caution">
    <text evidence="9">The sequence shown here is derived from an EMBL/GenBank/DDBJ whole genome shotgun (WGS) entry which is preliminary data.</text>
</comment>
<dbReference type="Proteomes" id="UP000297729">
    <property type="component" value="Unassembled WGS sequence"/>
</dbReference>
<protein>
    <submittedName>
        <fullName evidence="9">DUF4982 domain-containing protein</fullName>
    </submittedName>
</protein>
<dbReference type="GO" id="GO:0005975">
    <property type="term" value="P:carbohydrate metabolic process"/>
    <property type="evidence" value="ECO:0007669"/>
    <property type="project" value="InterPro"/>
</dbReference>
<dbReference type="InterPro" id="IPR032311">
    <property type="entry name" value="DUF4982"/>
</dbReference>
<dbReference type="InterPro" id="IPR006102">
    <property type="entry name" value="Ig-like_GH2"/>
</dbReference>
<dbReference type="InterPro" id="IPR017853">
    <property type="entry name" value="GH"/>
</dbReference>
<dbReference type="Pfam" id="PF02837">
    <property type="entry name" value="Glyco_hydro_2_N"/>
    <property type="match status" value="1"/>
</dbReference>
<keyword evidence="10" id="KW-1185">Reference proteome</keyword>
<dbReference type="Pfam" id="PF18565">
    <property type="entry name" value="Glyco_hydro2_C5"/>
    <property type="match status" value="1"/>
</dbReference>
<evidence type="ECO:0000313" key="9">
    <source>
        <dbReference type="EMBL" id="TFW29298.1"/>
    </source>
</evidence>
<dbReference type="InterPro" id="IPR040605">
    <property type="entry name" value="Glyco_hydro2_dom5"/>
</dbReference>
<dbReference type="SUPFAM" id="SSF49373">
    <property type="entry name" value="Invasin/intimin cell-adhesion fragments"/>
    <property type="match status" value="1"/>
</dbReference>
<dbReference type="SUPFAM" id="SSF49303">
    <property type="entry name" value="beta-Galactosidase/glucuronidase domain"/>
    <property type="match status" value="1"/>
</dbReference>
<feature type="domain" description="Glycosyl hydrolases family 2 sugar binding" evidence="6">
    <location>
        <begin position="74"/>
        <end position="167"/>
    </location>
</feature>
<dbReference type="Gene3D" id="2.60.40.10">
    <property type="entry name" value="Immunoglobulins"/>
    <property type="match status" value="3"/>
</dbReference>
<keyword evidence="2" id="KW-0378">Hydrolase</keyword>
<dbReference type="Pfam" id="PF02836">
    <property type="entry name" value="Glyco_hydro_2_C"/>
    <property type="match status" value="1"/>
</dbReference>
<feature type="domain" description="Glycoside hydrolase family 2" evidence="8">
    <location>
        <begin position="686"/>
        <end position="785"/>
    </location>
</feature>
<dbReference type="InterPro" id="IPR006101">
    <property type="entry name" value="Glyco_hydro_2"/>
</dbReference>
<evidence type="ECO:0000256" key="2">
    <source>
        <dbReference type="ARBA" id="ARBA00022801"/>
    </source>
</evidence>
<name>A0A4Y9SS77_9BURK</name>
<dbReference type="SUPFAM" id="SSF49785">
    <property type="entry name" value="Galactose-binding domain-like"/>
    <property type="match status" value="1"/>
</dbReference>
<dbReference type="InterPro" id="IPR006103">
    <property type="entry name" value="Glyco_hydro_2_cat"/>
</dbReference>
<dbReference type="InterPro" id="IPR051913">
    <property type="entry name" value="GH2_Domain-Containing"/>
</dbReference>
<dbReference type="GO" id="GO:0004553">
    <property type="term" value="F:hydrolase activity, hydrolyzing O-glycosyl compounds"/>
    <property type="evidence" value="ECO:0007669"/>
    <property type="project" value="InterPro"/>
</dbReference>
<dbReference type="InterPro" id="IPR008964">
    <property type="entry name" value="Invasin/intimin_cell_adhesion"/>
</dbReference>
<dbReference type="InterPro" id="IPR023232">
    <property type="entry name" value="Glyco_hydro_2_AS"/>
</dbReference>
<dbReference type="PANTHER" id="PTHR42732:SF1">
    <property type="entry name" value="BETA-MANNOSIDASE"/>
    <property type="match status" value="1"/>
</dbReference>
<proteinExistence type="inferred from homology"/>
<dbReference type="PRINTS" id="PR00132">
    <property type="entry name" value="GLHYDRLASE2"/>
</dbReference>